<evidence type="ECO:0000256" key="11">
    <source>
        <dbReference type="SAM" id="Coils"/>
    </source>
</evidence>
<dbReference type="InterPro" id="IPR016468">
    <property type="entry name" value="C/EBP_chordates"/>
</dbReference>
<gene>
    <name evidence="14" type="ORF">XELAEV_18046174mg</name>
</gene>
<proteinExistence type="inferred from homology"/>
<feature type="region of interest" description="Disordered" evidence="12">
    <location>
        <begin position="161"/>
        <end position="225"/>
    </location>
</feature>
<dbReference type="InterPro" id="IPR031106">
    <property type="entry name" value="C/EBP"/>
</dbReference>
<evidence type="ECO:0000256" key="1">
    <source>
        <dbReference type="ARBA" id="ARBA00004123"/>
    </source>
</evidence>
<keyword evidence="6 10" id="KW-0238">DNA-binding</keyword>
<dbReference type="OMA" id="CTPQFLE"/>
<keyword evidence="8 10" id="KW-0804">Transcription</keyword>
<feature type="coiled-coil region" evidence="11">
    <location>
        <begin position="237"/>
        <end position="273"/>
    </location>
</feature>
<dbReference type="AlphaFoldDB" id="A0A974BT45"/>
<evidence type="ECO:0000256" key="6">
    <source>
        <dbReference type="ARBA" id="ARBA00023125"/>
    </source>
</evidence>
<dbReference type="PIRSF" id="PIRSF005879">
    <property type="entry name" value="CCAAT/enhancer-binding"/>
    <property type="match status" value="1"/>
</dbReference>
<dbReference type="GO" id="GO:0045595">
    <property type="term" value="P:regulation of cell differentiation"/>
    <property type="evidence" value="ECO:0007669"/>
    <property type="project" value="TreeGrafter"/>
</dbReference>
<feature type="compositionally biased region" description="Low complexity" evidence="12">
    <location>
        <begin position="161"/>
        <end position="176"/>
    </location>
</feature>
<name>A0A974BT45_XENLA</name>
<dbReference type="PROSITE" id="PS50217">
    <property type="entry name" value="BZIP"/>
    <property type="match status" value="1"/>
</dbReference>
<feature type="compositionally biased region" description="Basic and acidic residues" evidence="12">
    <location>
        <begin position="208"/>
        <end position="224"/>
    </location>
</feature>
<dbReference type="SMART" id="SM00338">
    <property type="entry name" value="BRLZ"/>
    <property type="match status" value="1"/>
</dbReference>
<evidence type="ECO:0000256" key="5">
    <source>
        <dbReference type="ARBA" id="ARBA00023015"/>
    </source>
</evidence>
<accession>A0A974BT45</accession>
<sequence>MHRLLQWDQAAACLPPPPGIRSMDYYDSDYLAGLVGKVPRRVPRGCPGSDSSIGDHERAIDFSPYLEPPAGALGAGSPSAAPPGDFLSDLLGADEYKCGRKGALEYSPAGRGLGGYPQLGETKVEPVFESLEPYKGPGREDNAMQSPYSVRAYLGYQTVPSGSSGNLSSASSSSSPPGTPNPLDSKSEGPSGASGTGYRKSGSGKAKKSLDKQSNDYKLRRERNNIAVRKSRDKAKIRNMETQHKVLELSAENERLQKRVEQLSRELGTLRNLFKQLPEPLLAVTGRC</sequence>
<dbReference type="Proteomes" id="UP000694892">
    <property type="component" value="Chromosome 9_10S"/>
</dbReference>
<evidence type="ECO:0000256" key="7">
    <source>
        <dbReference type="ARBA" id="ARBA00023159"/>
    </source>
</evidence>
<keyword evidence="3" id="KW-0488">Methylation</keyword>
<keyword evidence="7 10" id="KW-0010">Activator</keyword>
<keyword evidence="9 10" id="KW-0539">Nucleus</keyword>
<organism evidence="14 15">
    <name type="scientific">Xenopus laevis</name>
    <name type="common">African clawed frog</name>
    <dbReference type="NCBI Taxonomy" id="8355"/>
    <lineage>
        <taxon>Eukaryota</taxon>
        <taxon>Metazoa</taxon>
        <taxon>Chordata</taxon>
        <taxon>Craniata</taxon>
        <taxon>Vertebrata</taxon>
        <taxon>Euteleostomi</taxon>
        <taxon>Amphibia</taxon>
        <taxon>Batrachia</taxon>
        <taxon>Anura</taxon>
        <taxon>Pipoidea</taxon>
        <taxon>Pipidae</taxon>
        <taxon>Xenopodinae</taxon>
        <taxon>Xenopus</taxon>
        <taxon>Xenopus</taxon>
    </lineage>
</organism>
<evidence type="ECO:0000256" key="9">
    <source>
        <dbReference type="ARBA" id="ARBA00023242"/>
    </source>
</evidence>
<protein>
    <recommendedName>
        <fullName evidence="10">CCAAT/enhancer-binding protein</fullName>
    </recommendedName>
</protein>
<dbReference type="PANTHER" id="PTHR23334">
    <property type="entry name" value="CCAAT/ENHANCER BINDING PROTEIN"/>
    <property type="match status" value="1"/>
</dbReference>
<dbReference type="InterPro" id="IPR046347">
    <property type="entry name" value="bZIP_sf"/>
</dbReference>
<dbReference type="PANTHER" id="PTHR23334:SF21">
    <property type="entry name" value="CCAAT_ENHANCER-BINDING PROTEIN BETA"/>
    <property type="match status" value="1"/>
</dbReference>
<evidence type="ECO:0000256" key="8">
    <source>
        <dbReference type="ARBA" id="ARBA00023163"/>
    </source>
</evidence>
<evidence type="ECO:0000259" key="13">
    <source>
        <dbReference type="PROSITE" id="PS50217"/>
    </source>
</evidence>
<dbReference type="CDD" id="cd14712">
    <property type="entry name" value="bZIP_CEBPB"/>
    <property type="match status" value="1"/>
</dbReference>
<dbReference type="Pfam" id="PF07716">
    <property type="entry name" value="bZIP_2"/>
    <property type="match status" value="1"/>
</dbReference>
<keyword evidence="4" id="KW-0597">Phosphoprotein</keyword>
<dbReference type="SUPFAM" id="SSF57959">
    <property type="entry name" value="Leucine zipper domain"/>
    <property type="match status" value="1"/>
</dbReference>
<dbReference type="InterPro" id="IPR004827">
    <property type="entry name" value="bZIP"/>
</dbReference>
<dbReference type="Gene3D" id="1.20.5.170">
    <property type="match status" value="1"/>
</dbReference>
<keyword evidence="5 10" id="KW-0805">Transcription regulation</keyword>
<evidence type="ECO:0000256" key="4">
    <source>
        <dbReference type="ARBA" id="ARBA00022553"/>
    </source>
</evidence>
<evidence type="ECO:0000313" key="14">
    <source>
        <dbReference type="EMBL" id="OCT60156.1"/>
    </source>
</evidence>
<dbReference type="FunFam" id="1.20.5.170:FF:000028">
    <property type="entry name" value="CCAAT/enhancer-binding protein beta"/>
    <property type="match status" value="1"/>
</dbReference>
<comment type="subcellular location">
    <subcellularLocation>
        <location evidence="1 10">Nucleus</location>
    </subcellularLocation>
</comment>
<keyword evidence="11" id="KW-0175">Coiled coil</keyword>
<reference evidence="15" key="1">
    <citation type="journal article" date="2016" name="Nature">
        <title>Genome evolution in the allotetraploid frog Xenopus laevis.</title>
        <authorList>
            <person name="Session A.M."/>
            <person name="Uno Y."/>
            <person name="Kwon T."/>
            <person name="Chapman J.A."/>
            <person name="Toyoda A."/>
            <person name="Takahashi S."/>
            <person name="Fukui A."/>
            <person name="Hikosaka A."/>
            <person name="Suzuki A."/>
            <person name="Kondo M."/>
            <person name="van Heeringen S.J."/>
            <person name="Quigley I."/>
            <person name="Heinz S."/>
            <person name="Ogino H."/>
            <person name="Ochi H."/>
            <person name="Hellsten U."/>
            <person name="Lyons J.B."/>
            <person name="Simakov O."/>
            <person name="Putnam N."/>
            <person name="Stites J."/>
            <person name="Kuroki Y."/>
            <person name="Tanaka T."/>
            <person name="Michiue T."/>
            <person name="Watanabe M."/>
            <person name="Bogdanovic O."/>
            <person name="Lister R."/>
            <person name="Georgiou G."/>
            <person name="Paranjpe S.S."/>
            <person name="van Kruijsbergen I."/>
            <person name="Shu S."/>
            <person name="Carlson J."/>
            <person name="Kinoshita T."/>
            <person name="Ohta Y."/>
            <person name="Mawaribuchi S."/>
            <person name="Jenkins J."/>
            <person name="Grimwood J."/>
            <person name="Schmutz J."/>
            <person name="Mitros T."/>
            <person name="Mozaffari S.V."/>
            <person name="Suzuki Y."/>
            <person name="Haramoto Y."/>
            <person name="Yamamoto T.S."/>
            <person name="Takagi C."/>
            <person name="Heald R."/>
            <person name="Miller K."/>
            <person name="Haudenschild C."/>
            <person name="Kitzman J."/>
            <person name="Nakayama T."/>
            <person name="Izutsu Y."/>
            <person name="Robert J."/>
            <person name="Fortriede J."/>
            <person name="Burns K."/>
            <person name="Lotay V."/>
            <person name="Karimi K."/>
            <person name="Yasuoka Y."/>
            <person name="Dichmann D.S."/>
            <person name="Flajnik M.F."/>
            <person name="Houston D.W."/>
            <person name="Shendure J."/>
            <person name="DuPasquier L."/>
            <person name="Vize P.D."/>
            <person name="Zorn A.M."/>
            <person name="Ito M."/>
            <person name="Marcotte E.M."/>
            <person name="Wallingford J.B."/>
            <person name="Ito Y."/>
            <person name="Asashima M."/>
            <person name="Ueno N."/>
            <person name="Matsuda Y."/>
            <person name="Veenstra G.J."/>
            <person name="Fujiyama A."/>
            <person name="Harland R.M."/>
            <person name="Taira M."/>
            <person name="Rokhsar D.S."/>
        </authorList>
    </citation>
    <scope>NUCLEOTIDE SEQUENCE [LARGE SCALE GENOMIC DNA]</scope>
    <source>
        <strain evidence="15">J</strain>
    </source>
</reference>
<dbReference type="GO" id="GO:0000978">
    <property type="term" value="F:RNA polymerase II cis-regulatory region sequence-specific DNA binding"/>
    <property type="evidence" value="ECO:0007669"/>
    <property type="project" value="TreeGrafter"/>
</dbReference>
<comment type="similarity">
    <text evidence="2 10">Belongs to the bZIP family. C/EBP subfamily.</text>
</comment>
<evidence type="ECO:0000313" key="15">
    <source>
        <dbReference type="Proteomes" id="UP000694892"/>
    </source>
</evidence>
<feature type="domain" description="BZIP" evidence="13">
    <location>
        <begin position="214"/>
        <end position="277"/>
    </location>
</feature>
<evidence type="ECO:0000256" key="3">
    <source>
        <dbReference type="ARBA" id="ARBA00022481"/>
    </source>
</evidence>
<dbReference type="EMBL" id="CM004483">
    <property type="protein sequence ID" value="OCT60156.1"/>
    <property type="molecule type" value="Genomic_DNA"/>
</dbReference>
<evidence type="ECO:0000256" key="2">
    <source>
        <dbReference type="ARBA" id="ARBA00006951"/>
    </source>
</evidence>
<evidence type="ECO:0000256" key="12">
    <source>
        <dbReference type="SAM" id="MobiDB-lite"/>
    </source>
</evidence>
<dbReference type="GO" id="GO:0000981">
    <property type="term" value="F:DNA-binding transcription factor activity, RNA polymerase II-specific"/>
    <property type="evidence" value="ECO:0007669"/>
    <property type="project" value="TreeGrafter"/>
</dbReference>
<dbReference type="GO" id="GO:0005634">
    <property type="term" value="C:nucleus"/>
    <property type="evidence" value="ECO:0007669"/>
    <property type="project" value="UniProtKB-SubCell"/>
</dbReference>
<dbReference type="GO" id="GO:0006351">
    <property type="term" value="P:DNA-templated transcription"/>
    <property type="evidence" value="ECO:0007669"/>
    <property type="project" value="InterPro"/>
</dbReference>
<evidence type="ECO:0000256" key="10">
    <source>
        <dbReference type="PIRNR" id="PIRNR005879"/>
    </source>
</evidence>